<comment type="caution">
    <text evidence="2">The sequence shown here is derived from an EMBL/GenBank/DDBJ whole genome shotgun (WGS) entry which is preliminary data.</text>
</comment>
<sequence length="61" mass="6429">MESAHLTHAHEHARTAATATISNSVLTAGQEHDKAARAFHDAAQDTHNAEVCGRGVVINSL</sequence>
<accession>A0A2W1ELY5</accession>
<evidence type="ECO:0000313" key="2">
    <source>
        <dbReference type="EMBL" id="KAF7568017.1"/>
    </source>
</evidence>
<proteinExistence type="predicted"/>
<dbReference type="GeneID" id="6347702"/>
<evidence type="ECO:0000313" key="3">
    <source>
        <dbReference type="Proteomes" id="UP000245464"/>
    </source>
</evidence>
<dbReference type="KEGG" id="ptrr:6347702"/>
<dbReference type="EMBL" id="NQIK02000007">
    <property type="protein sequence ID" value="KAF7568017.1"/>
    <property type="molecule type" value="Genomic_DNA"/>
</dbReference>
<evidence type="ECO:0000256" key="1">
    <source>
        <dbReference type="SAM" id="MobiDB-lite"/>
    </source>
</evidence>
<name>A0A2W1ELY5_9PLEO</name>
<dbReference type="AlphaFoldDB" id="A0A2W1ELY5"/>
<feature type="region of interest" description="Disordered" evidence="1">
    <location>
        <begin position="1"/>
        <end position="26"/>
    </location>
</feature>
<protein>
    <submittedName>
        <fullName evidence="2">Uncharacterized protein</fullName>
    </submittedName>
</protein>
<reference evidence="2 3" key="1">
    <citation type="journal article" date="2018" name="BMC Genomics">
        <title>Comparative genomics of the wheat fungal pathogen Pyrenophora tritici-repentis reveals chromosomal variations and genome plasticity.</title>
        <authorList>
            <person name="Moolhuijzen P."/>
            <person name="See P.T."/>
            <person name="Hane J.K."/>
            <person name="Shi G."/>
            <person name="Liu Z."/>
            <person name="Oliver R.P."/>
            <person name="Moffat C.S."/>
        </authorList>
    </citation>
    <scope>NUCLEOTIDE SEQUENCE [LARGE SCALE GENOMIC DNA]</scope>
    <source>
        <strain evidence="2">M4</strain>
    </source>
</reference>
<dbReference type="RefSeq" id="XP_001939744.2">
    <property type="nucleotide sequence ID" value="XM_001939709.2"/>
</dbReference>
<gene>
    <name evidence="2" type="ORF">PtrM4_126300</name>
</gene>
<dbReference type="Proteomes" id="UP000245464">
    <property type="component" value="Chromosome 7"/>
</dbReference>
<organism evidence="2 3">
    <name type="scientific">Pyrenophora tritici-repentis</name>
    <dbReference type="NCBI Taxonomy" id="45151"/>
    <lineage>
        <taxon>Eukaryota</taxon>
        <taxon>Fungi</taxon>
        <taxon>Dikarya</taxon>
        <taxon>Ascomycota</taxon>
        <taxon>Pezizomycotina</taxon>
        <taxon>Dothideomycetes</taxon>
        <taxon>Pleosporomycetidae</taxon>
        <taxon>Pleosporales</taxon>
        <taxon>Pleosporineae</taxon>
        <taxon>Pleosporaceae</taxon>
        <taxon>Pyrenophora</taxon>
    </lineage>
</organism>